<dbReference type="Proteomes" id="UP000177152">
    <property type="component" value="Unassembled WGS sequence"/>
</dbReference>
<proteinExistence type="predicted"/>
<gene>
    <name evidence="3" type="ORF">A2633_04885</name>
</gene>
<comment type="caution">
    <text evidence="3">The sequence shown here is derived from an EMBL/GenBank/DDBJ whole genome shotgun (WGS) entry which is preliminary data.</text>
</comment>
<dbReference type="AlphaFoldDB" id="A0A1G2K321"/>
<dbReference type="EMBL" id="MHQC01000050">
    <property type="protein sequence ID" value="OGZ93785.1"/>
    <property type="molecule type" value="Genomic_DNA"/>
</dbReference>
<protein>
    <submittedName>
        <fullName evidence="3">Uncharacterized protein</fullName>
    </submittedName>
</protein>
<evidence type="ECO:0000256" key="1">
    <source>
        <dbReference type="SAM" id="MobiDB-lite"/>
    </source>
</evidence>
<keyword evidence="2" id="KW-0472">Membrane</keyword>
<reference evidence="3 4" key="1">
    <citation type="journal article" date="2016" name="Nat. Commun.">
        <title>Thousands of microbial genomes shed light on interconnected biogeochemical processes in an aquifer system.</title>
        <authorList>
            <person name="Anantharaman K."/>
            <person name="Brown C.T."/>
            <person name="Hug L.A."/>
            <person name="Sharon I."/>
            <person name="Castelle C.J."/>
            <person name="Probst A.J."/>
            <person name="Thomas B.C."/>
            <person name="Singh A."/>
            <person name="Wilkins M.J."/>
            <person name="Karaoz U."/>
            <person name="Brodie E.L."/>
            <person name="Williams K.H."/>
            <person name="Hubbard S.S."/>
            <person name="Banfield J.F."/>
        </authorList>
    </citation>
    <scope>NUCLEOTIDE SEQUENCE [LARGE SCALE GENOMIC DNA]</scope>
</reference>
<feature type="compositionally biased region" description="Polar residues" evidence="1">
    <location>
        <begin position="113"/>
        <end position="125"/>
    </location>
</feature>
<evidence type="ECO:0000313" key="3">
    <source>
        <dbReference type="EMBL" id="OGZ93785.1"/>
    </source>
</evidence>
<feature type="region of interest" description="Disordered" evidence="1">
    <location>
        <begin position="104"/>
        <end position="125"/>
    </location>
</feature>
<name>A0A1G2K321_9BACT</name>
<sequence length="125" mass="13777">MATFLDNNKKGEPGSGTGLKGFNVSLKSEDIQKEKARIVRVHRTFFDVSMTERLLSLINFLALTIFCALLTLFLIQKGYQAADEINTISDSLKDKRVLNDPALGEKGLLSGTDEATNTEKVPSKK</sequence>
<keyword evidence="2" id="KW-1133">Transmembrane helix</keyword>
<feature type="transmembrane region" description="Helical" evidence="2">
    <location>
        <begin position="54"/>
        <end position="75"/>
    </location>
</feature>
<evidence type="ECO:0000313" key="4">
    <source>
        <dbReference type="Proteomes" id="UP000177152"/>
    </source>
</evidence>
<organism evidence="3 4">
    <name type="scientific">Candidatus Sungbacteria bacterium RIFCSPHIGHO2_01_FULL_47_32</name>
    <dbReference type="NCBI Taxonomy" id="1802264"/>
    <lineage>
        <taxon>Bacteria</taxon>
        <taxon>Candidatus Sungiibacteriota</taxon>
    </lineage>
</organism>
<accession>A0A1G2K321</accession>
<evidence type="ECO:0000256" key="2">
    <source>
        <dbReference type="SAM" id="Phobius"/>
    </source>
</evidence>
<keyword evidence="2" id="KW-0812">Transmembrane</keyword>